<dbReference type="InterPro" id="IPR014001">
    <property type="entry name" value="Helicase_ATP-bd"/>
</dbReference>
<dbReference type="GeneID" id="59349749"/>
<proteinExistence type="predicted"/>
<dbReference type="GO" id="GO:0036297">
    <property type="term" value="P:interstrand cross-link repair"/>
    <property type="evidence" value="ECO:0007669"/>
    <property type="project" value="TreeGrafter"/>
</dbReference>
<evidence type="ECO:0000256" key="2">
    <source>
        <dbReference type="ARBA" id="ARBA00022840"/>
    </source>
</evidence>
<protein>
    <recommendedName>
        <fullName evidence="7">P-loop containing nucleoside triphosphate hydrolase protein</fullName>
    </recommendedName>
</protein>
<dbReference type="SMART" id="SM00487">
    <property type="entry name" value="DEXDc"/>
    <property type="match status" value="1"/>
</dbReference>
<keyword evidence="6" id="KW-1185">Reference proteome</keyword>
<evidence type="ECO:0000259" key="3">
    <source>
        <dbReference type="PROSITE" id="PS51192"/>
    </source>
</evidence>
<evidence type="ECO:0000259" key="4">
    <source>
        <dbReference type="PROSITE" id="PS51194"/>
    </source>
</evidence>
<dbReference type="EMBL" id="JACAZF010000009">
    <property type="protein sequence ID" value="KAF7295264.1"/>
    <property type="molecule type" value="Genomic_DNA"/>
</dbReference>
<dbReference type="CDD" id="cd17923">
    <property type="entry name" value="DEXHc_Hrq1-like"/>
    <property type="match status" value="1"/>
</dbReference>
<dbReference type="GO" id="GO:0003676">
    <property type="term" value="F:nucleic acid binding"/>
    <property type="evidence" value="ECO:0007669"/>
    <property type="project" value="InterPro"/>
</dbReference>
<dbReference type="SMART" id="SM00490">
    <property type="entry name" value="HELICc"/>
    <property type="match status" value="1"/>
</dbReference>
<reference evidence="5" key="1">
    <citation type="submission" date="2020-05" db="EMBL/GenBank/DDBJ databases">
        <title>Mycena genomes resolve the evolution of fungal bioluminescence.</title>
        <authorList>
            <person name="Tsai I.J."/>
        </authorList>
    </citation>
    <scope>NUCLEOTIDE SEQUENCE</scope>
    <source>
        <strain evidence="5">171206Taipei</strain>
    </source>
</reference>
<dbReference type="InterPro" id="IPR018973">
    <property type="entry name" value="MZB"/>
</dbReference>
<dbReference type="GO" id="GO:0043138">
    <property type="term" value="F:3'-5' DNA helicase activity"/>
    <property type="evidence" value="ECO:0007669"/>
    <property type="project" value="TreeGrafter"/>
</dbReference>
<name>A0A8H6S9E2_9AGAR</name>
<dbReference type="Pfam" id="PF08839">
    <property type="entry name" value="CDT1"/>
    <property type="match status" value="1"/>
</dbReference>
<feature type="domain" description="Helicase ATP-binding" evidence="3">
    <location>
        <begin position="288"/>
        <end position="475"/>
    </location>
</feature>
<keyword evidence="2" id="KW-0067">ATP-binding</keyword>
<dbReference type="GO" id="GO:0005524">
    <property type="term" value="F:ATP binding"/>
    <property type="evidence" value="ECO:0007669"/>
    <property type="project" value="UniProtKB-KW"/>
</dbReference>
<dbReference type="InterPro" id="IPR011545">
    <property type="entry name" value="DEAD/DEAH_box_helicase_dom"/>
</dbReference>
<dbReference type="GO" id="GO:0005634">
    <property type="term" value="C:nucleus"/>
    <property type="evidence" value="ECO:0007669"/>
    <property type="project" value="TreeGrafter"/>
</dbReference>
<dbReference type="PROSITE" id="PS51192">
    <property type="entry name" value="HELICASE_ATP_BIND_1"/>
    <property type="match status" value="1"/>
</dbReference>
<dbReference type="InterPro" id="IPR001650">
    <property type="entry name" value="Helicase_C-like"/>
</dbReference>
<dbReference type="GO" id="GO:0006289">
    <property type="term" value="P:nucleotide-excision repair"/>
    <property type="evidence" value="ECO:0007669"/>
    <property type="project" value="TreeGrafter"/>
</dbReference>
<evidence type="ECO:0000313" key="6">
    <source>
        <dbReference type="Proteomes" id="UP000636479"/>
    </source>
</evidence>
<dbReference type="RefSeq" id="XP_037216627.1">
    <property type="nucleotide sequence ID" value="XM_037367233.1"/>
</dbReference>
<dbReference type="Pfam" id="PF00271">
    <property type="entry name" value="Helicase_C"/>
    <property type="match status" value="1"/>
</dbReference>
<dbReference type="InterPro" id="IPR014939">
    <property type="entry name" value="CDT1_Gemini-bd-like"/>
</dbReference>
<dbReference type="AlphaFoldDB" id="A0A8H6S9E2"/>
<dbReference type="InterPro" id="IPR036390">
    <property type="entry name" value="WH_DNA-bd_sf"/>
</dbReference>
<dbReference type="Proteomes" id="UP000636479">
    <property type="component" value="Unassembled WGS sequence"/>
</dbReference>
<sequence length="1082" mass="120783">MAPTRKKRKLNEPNPEQWPSHFQDLYKVFKALNTVLAFVSSRKQMASSFQSIRASVESLLKRPLDLESVAELKSLLPDLVKFAYIPRSEALAHQEPSREPDFRLRDASTHDEHILVLEFVDKSHGKAIQDQSQMLSAPTTLTPAAMKKLIEKRNQRFEQTVNELLLTAAPGEDSVALLQAAARDHLPVQPSHSSTLPISAPSAENRPSVHAVLDEVIQQDWYLDQIVERRSVPAKSAAIGAYWVLLRPVELNTNIPGSLEFALSDGIADALRHSRKITSFYTHQAEALNAINRRKHVIVSTSTATGKSVTYQVPILRFLESDRNSTALLVYPTKVAALAQDQRAALEQLLASCPGLEDVQVATYDGDTPPELRAGIRENASIILTNFDMIHAGILPFEDLWRRFLKNVKVQLLAVDELHYYSGVLGSHVALIVRRLRRVLAALGNRSFICVSCSATLSKPALHMQRIFGFDAAEIQVVDAESAPSGPKEFVIWSPPSNTTTDRPISCISEATTLMAFLMQHGIRVILFCKHRKVCELVMKSLRYELTKAGRYDVLNRVKSYRGGYSQQDRRQIEHDAFTGHLLGIVATNALELGVDIGSLDAVIMLGFPSSVASFRQQAGRAGRRTRDSLAIFVAEALPIDQYYAKHPDRIFDGDVGDLMVELDNKILLERMPSSVPSALIFIPLSPPAMRRPGDAPLRRRFFLFRPADEGDLSGAPPRRQRRMARRPFFLTMVNVGDLGYRYHPHAKFLPFPSKFISIRNIQDDRYMVVDTTVLGRPRLLEEIEVSRAQFEIYEGGVFLHQGRSFIVQDISHDAKRASVVEADINWHTSPRDITNVDAVQTHRIKEIRDSPHRAYYGRVSIQTLVFGFLKIRNGSILDTVALQNEPWEHETTGCWIDVPASVLALLRIKRFKPAAAIHSAQHAIMNQFVLKQVETECKAAEKEFKKKESARKRPARLIFFDPIGTESGASSKAFDNVHELLRSAEHAIAVCACEEGCGECESINSSPQINLLAGIHSGKCKEKNVISSKLGARLILQGILDMPIDPESIAVQTDDERGHDTIVEPPTVGELIGIDVERANT</sequence>
<gene>
    <name evidence="5" type="ORF">MIND_01065500</name>
</gene>
<keyword evidence="1" id="KW-0547">Nucleotide-binding</keyword>
<feature type="domain" description="Helicase C-terminal" evidence="4">
    <location>
        <begin position="513"/>
        <end position="667"/>
    </location>
</feature>
<dbReference type="Pfam" id="PF09369">
    <property type="entry name" value="MZB"/>
    <property type="match status" value="1"/>
</dbReference>
<comment type="caution">
    <text evidence="5">The sequence shown here is derived from an EMBL/GenBank/DDBJ whole genome shotgun (WGS) entry which is preliminary data.</text>
</comment>
<dbReference type="SUPFAM" id="SSF52540">
    <property type="entry name" value="P-loop containing nucleoside triphosphate hydrolases"/>
    <property type="match status" value="1"/>
</dbReference>
<dbReference type="Gene3D" id="3.40.50.300">
    <property type="entry name" value="P-loop containing nucleotide triphosphate hydrolases"/>
    <property type="match status" value="2"/>
</dbReference>
<dbReference type="PANTHER" id="PTHR47957:SF3">
    <property type="entry name" value="ATP-DEPENDENT HELICASE HRQ1"/>
    <property type="match status" value="1"/>
</dbReference>
<dbReference type="Pfam" id="PF00270">
    <property type="entry name" value="DEAD"/>
    <property type="match status" value="1"/>
</dbReference>
<dbReference type="SUPFAM" id="SSF46785">
    <property type="entry name" value="Winged helix' DNA-binding domain"/>
    <property type="match status" value="1"/>
</dbReference>
<evidence type="ECO:0000256" key="1">
    <source>
        <dbReference type="ARBA" id="ARBA00022741"/>
    </source>
</evidence>
<evidence type="ECO:0008006" key="7">
    <source>
        <dbReference type="Google" id="ProtNLM"/>
    </source>
</evidence>
<dbReference type="InterPro" id="IPR027417">
    <property type="entry name" value="P-loop_NTPase"/>
</dbReference>
<dbReference type="PROSITE" id="PS51194">
    <property type="entry name" value="HELICASE_CTER"/>
    <property type="match status" value="1"/>
</dbReference>
<dbReference type="CDD" id="cd18797">
    <property type="entry name" value="SF2_C_Hrq"/>
    <property type="match status" value="1"/>
</dbReference>
<evidence type="ECO:0000313" key="5">
    <source>
        <dbReference type="EMBL" id="KAF7295264.1"/>
    </source>
</evidence>
<accession>A0A8H6S9E2</accession>
<dbReference type="OrthoDB" id="18781at2759"/>
<organism evidence="5 6">
    <name type="scientific">Mycena indigotica</name>
    <dbReference type="NCBI Taxonomy" id="2126181"/>
    <lineage>
        <taxon>Eukaryota</taxon>
        <taxon>Fungi</taxon>
        <taxon>Dikarya</taxon>
        <taxon>Basidiomycota</taxon>
        <taxon>Agaricomycotina</taxon>
        <taxon>Agaricomycetes</taxon>
        <taxon>Agaricomycetidae</taxon>
        <taxon>Agaricales</taxon>
        <taxon>Marasmiineae</taxon>
        <taxon>Mycenaceae</taxon>
        <taxon>Mycena</taxon>
    </lineage>
</organism>
<dbReference type="PANTHER" id="PTHR47957">
    <property type="entry name" value="ATP-DEPENDENT HELICASE HRQ1"/>
    <property type="match status" value="1"/>
</dbReference>